<sequence length="314" mass="35682">MASMKTETIFGTYASGGTIDANTYRVSREESLRLETEIVKARASSLHESGYLNEDFKVHLRERLKHETYLERGTNTIDGIIERLTYEYFEKTIKRTFDYTQCNPKEPEVWYLGVTGPIKDDGKDFGSEFVIVNSNDVTGIFMKRLDAITEIVKEQLDQAMDIGYAVENVVIGGFGNSPSLIAKLKEFLEGYHRENNCHVKLMTSQEGTTITNAVSEGAGNTVPPQWESNRIPLSHTFDVEATSIICEVEFYLSHPKNKDAEVVGTVEVDFTKHRNQLEVVQPGYKDRRQKGKKHLRVDWELVIKVVGRDLECKS</sequence>
<accession>X0JRX7</accession>
<dbReference type="RefSeq" id="XP_031061286.1">
    <property type="nucleotide sequence ID" value="XM_031209249.1"/>
</dbReference>
<protein>
    <submittedName>
        <fullName evidence="1">Uncharacterized protein</fullName>
    </submittedName>
</protein>
<organism evidence="1">
    <name type="scientific">Fusarium odoratissimum (strain NRRL 54006)</name>
    <dbReference type="NCBI Taxonomy" id="1089451"/>
    <lineage>
        <taxon>Eukaryota</taxon>
        <taxon>Fungi</taxon>
        <taxon>Dikarya</taxon>
        <taxon>Ascomycota</taxon>
        <taxon>Pezizomycotina</taxon>
        <taxon>Sordariomycetes</taxon>
        <taxon>Hypocreomycetidae</taxon>
        <taxon>Hypocreales</taxon>
        <taxon>Nectriaceae</taxon>
        <taxon>Fusarium</taxon>
        <taxon>Fusarium oxysporum species complex</taxon>
        <taxon>Fusarium oxysporum f. sp. cubense (strain race 4)</taxon>
    </lineage>
</organism>
<name>X0JRX7_FUSO5</name>
<dbReference type="PANTHER" id="PTHR42749:SF8">
    <property type="entry name" value="HSP70 FAMILY PROTEIN (AFU_ORTHOLOGUE AFUA_3G13740)"/>
    <property type="match status" value="1"/>
</dbReference>
<gene>
    <name evidence="1" type="ORF">FOIG_09064</name>
</gene>
<dbReference type="AlphaFoldDB" id="X0JRX7"/>
<dbReference type="Proteomes" id="UP000030685">
    <property type="component" value="Unassembled WGS sequence"/>
</dbReference>
<dbReference type="PANTHER" id="PTHR42749">
    <property type="entry name" value="CELL SHAPE-DETERMINING PROTEIN MREB"/>
    <property type="match status" value="1"/>
</dbReference>
<evidence type="ECO:0000313" key="1">
    <source>
        <dbReference type="EMBL" id="EXL99196.1"/>
    </source>
</evidence>
<dbReference type="GeneID" id="42034239"/>
<dbReference type="VEuPathDB" id="FungiDB:FOIG_09064"/>
<proteinExistence type="predicted"/>
<reference evidence="1" key="2">
    <citation type="submission" date="2012-05" db="EMBL/GenBank/DDBJ databases">
        <title>The Genome Annotation of Fusarium oxysporum II5.</title>
        <authorList>
            <consortium name="The Broad Institute Genomics Platform"/>
            <person name="Ma L.-J."/>
            <person name="Corby-Kistler H."/>
            <person name="Broz K."/>
            <person name="Gale L.R."/>
            <person name="Jonkers W."/>
            <person name="O'Donnell K."/>
            <person name="Ploetz R."/>
            <person name="Steinberg C."/>
            <person name="Schwartz D.C."/>
            <person name="VanEtten H."/>
            <person name="Zhou S."/>
            <person name="Young S.K."/>
            <person name="Zeng Q."/>
            <person name="Gargeya S."/>
            <person name="Fitzgerald M."/>
            <person name="Abouelleil A."/>
            <person name="Alvarado L."/>
            <person name="Chapman S.B."/>
            <person name="Gainer-Dewar J."/>
            <person name="Goldberg J."/>
            <person name="Griggs A."/>
            <person name="Gujja S."/>
            <person name="Hansen M."/>
            <person name="Howarth C."/>
            <person name="Imamovic A."/>
            <person name="Ireland A."/>
            <person name="Larimer J."/>
            <person name="McCowan C."/>
            <person name="Murphy C."/>
            <person name="Pearson M."/>
            <person name="Poon T.W."/>
            <person name="Priest M."/>
            <person name="Roberts A."/>
            <person name="Saif S."/>
            <person name="Shea T."/>
            <person name="Sykes S."/>
            <person name="Wortman J."/>
            <person name="Nusbaum C."/>
            <person name="Birren B."/>
        </authorList>
    </citation>
    <scope>NUCLEOTIDE SEQUENCE</scope>
    <source>
        <strain evidence="1">54006</strain>
    </source>
</reference>
<dbReference type="EMBL" id="JH658285">
    <property type="protein sequence ID" value="EXL99196.1"/>
    <property type="molecule type" value="Genomic_DNA"/>
</dbReference>
<reference evidence="1" key="1">
    <citation type="submission" date="2011-11" db="EMBL/GenBank/DDBJ databases">
        <title>The Genome Sequence of Fusarium oxysporum II5.</title>
        <authorList>
            <consortium name="The Broad Institute Genome Sequencing Platform"/>
            <person name="Ma L.-J."/>
            <person name="Gale L.R."/>
            <person name="Schwartz D.C."/>
            <person name="Zhou S."/>
            <person name="Corby-Kistler H."/>
            <person name="Young S.K."/>
            <person name="Zeng Q."/>
            <person name="Gargeya S."/>
            <person name="Fitzgerald M."/>
            <person name="Haas B."/>
            <person name="Abouelleil A."/>
            <person name="Alvarado L."/>
            <person name="Arachchi H.M."/>
            <person name="Berlin A."/>
            <person name="Brown A."/>
            <person name="Chapman S.B."/>
            <person name="Chen Z."/>
            <person name="Dunbar C."/>
            <person name="Freedman E."/>
            <person name="Gearin G."/>
            <person name="Goldberg J."/>
            <person name="Griggs A."/>
            <person name="Gujja S."/>
            <person name="Heiman D."/>
            <person name="Howarth C."/>
            <person name="Larson L."/>
            <person name="Lui A."/>
            <person name="MacDonald P.J.P."/>
            <person name="Montmayeur A."/>
            <person name="Murphy C."/>
            <person name="Neiman D."/>
            <person name="Pearson M."/>
            <person name="Priest M."/>
            <person name="Roberts A."/>
            <person name="Saif S."/>
            <person name="Shea T."/>
            <person name="Shenoy N."/>
            <person name="Sisk P."/>
            <person name="Stolte C."/>
            <person name="Sykes S."/>
            <person name="Wortman J."/>
            <person name="Nusbaum C."/>
            <person name="Birren B."/>
        </authorList>
    </citation>
    <scope>NUCLEOTIDE SEQUENCE [LARGE SCALE GENOMIC DNA]</scope>
    <source>
        <strain evidence="1">54006</strain>
    </source>
</reference>
<dbReference type="HOGENOM" id="CLU_992276_0_0_1"/>